<keyword evidence="3" id="KW-1185">Reference proteome</keyword>
<dbReference type="Proteomes" id="UP000027138">
    <property type="component" value="Unassembled WGS sequence"/>
</dbReference>
<feature type="region of interest" description="Disordered" evidence="1">
    <location>
        <begin position="59"/>
        <end position="96"/>
    </location>
</feature>
<proteinExistence type="predicted"/>
<name>A0A067KV88_JATCU</name>
<sequence>MGSAVNHMLDKGDIKVDIMVATVKGKAQMGSDISGKELMDVENLEGDHDDGSLAIIDLKGKRQNPGVSTAVIDPQDGLEPKNGHGEGSGYQTRQSL</sequence>
<dbReference type="EMBL" id="KK914479">
    <property type="protein sequence ID" value="KDP35729.1"/>
    <property type="molecule type" value="Genomic_DNA"/>
</dbReference>
<accession>A0A067KV88</accession>
<evidence type="ECO:0000313" key="3">
    <source>
        <dbReference type="Proteomes" id="UP000027138"/>
    </source>
</evidence>
<dbReference type="AlphaFoldDB" id="A0A067KV88"/>
<gene>
    <name evidence="2" type="ORF">JCGZ_10501</name>
</gene>
<evidence type="ECO:0000313" key="2">
    <source>
        <dbReference type="EMBL" id="KDP35729.1"/>
    </source>
</evidence>
<evidence type="ECO:0000256" key="1">
    <source>
        <dbReference type="SAM" id="MobiDB-lite"/>
    </source>
</evidence>
<protein>
    <submittedName>
        <fullName evidence="2">Uncharacterized protein</fullName>
    </submittedName>
</protein>
<reference evidence="2 3" key="1">
    <citation type="journal article" date="2014" name="PLoS ONE">
        <title>Global Analysis of Gene Expression Profiles in Physic Nut (Jatropha curcas L.) Seedlings Exposed to Salt Stress.</title>
        <authorList>
            <person name="Zhang L."/>
            <person name="Zhang C."/>
            <person name="Wu P."/>
            <person name="Chen Y."/>
            <person name="Li M."/>
            <person name="Jiang H."/>
            <person name="Wu G."/>
        </authorList>
    </citation>
    <scope>NUCLEOTIDE SEQUENCE [LARGE SCALE GENOMIC DNA]</scope>
    <source>
        <strain evidence="3">cv. GZQX0401</strain>
        <tissue evidence="2">Young leaves</tissue>
    </source>
</reference>
<organism evidence="2 3">
    <name type="scientific">Jatropha curcas</name>
    <name type="common">Barbados nut</name>
    <dbReference type="NCBI Taxonomy" id="180498"/>
    <lineage>
        <taxon>Eukaryota</taxon>
        <taxon>Viridiplantae</taxon>
        <taxon>Streptophyta</taxon>
        <taxon>Embryophyta</taxon>
        <taxon>Tracheophyta</taxon>
        <taxon>Spermatophyta</taxon>
        <taxon>Magnoliopsida</taxon>
        <taxon>eudicotyledons</taxon>
        <taxon>Gunneridae</taxon>
        <taxon>Pentapetalae</taxon>
        <taxon>rosids</taxon>
        <taxon>fabids</taxon>
        <taxon>Malpighiales</taxon>
        <taxon>Euphorbiaceae</taxon>
        <taxon>Crotonoideae</taxon>
        <taxon>Jatropheae</taxon>
        <taxon>Jatropha</taxon>
    </lineage>
</organism>